<dbReference type="EMBL" id="MU253836">
    <property type="protein sequence ID" value="KAG9245674.1"/>
    <property type="molecule type" value="Genomic_DNA"/>
</dbReference>
<dbReference type="Proteomes" id="UP000887226">
    <property type="component" value="Unassembled WGS sequence"/>
</dbReference>
<evidence type="ECO:0000313" key="2">
    <source>
        <dbReference type="Proteomes" id="UP000887226"/>
    </source>
</evidence>
<comment type="caution">
    <text evidence="1">The sequence shown here is derived from an EMBL/GenBank/DDBJ whole genome shotgun (WGS) entry which is preliminary data.</text>
</comment>
<protein>
    <submittedName>
        <fullName evidence="1">Uncharacterized protein</fullName>
    </submittedName>
</protein>
<evidence type="ECO:0000313" key="1">
    <source>
        <dbReference type="EMBL" id="KAG9245674.1"/>
    </source>
</evidence>
<accession>A0A9P7Z4X3</accession>
<dbReference type="InterPro" id="IPR021848">
    <property type="entry name" value="HODM_asu-like"/>
</dbReference>
<gene>
    <name evidence="1" type="ORF">BJ878DRAFT_418693</name>
</gene>
<proteinExistence type="predicted"/>
<reference evidence="1" key="1">
    <citation type="journal article" date="2021" name="IMA Fungus">
        <title>Genomic characterization of three marine fungi, including Emericellopsis atlantica sp. nov. with signatures of a generalist lifestyle and marine biomass degradation.</title>
        <authorList>
            <person name="Hagestad O.C."/>
            <person name="Hou L."/>
            <person name="Andersen J.H."/>
            <person name="Hansen E.H."/>
            <person name="Altermark B."/>
            <person name="Li C."/>
            <person name="Kuhnert E."/>
            <person name="Cox R.J."/>
            <person name="Crous P.W."/>
            <person name="Spatafora J.W."/>
            <person name="Lail K."/>
            <person name="Amirebrahimi M."/>
            <person name="Lipzen A."/>
            <person name="Pangilinan J."/>
            <person name="Andreopoulos W."/>
            <person name="Hayes R.D."/>
            <person name="Ng V."/>
            <person name="Grigoriev I.V."/>
            <person name="Jackson S.A."/>
            <person name="Sutton T.D.S."/>
            <person name="Dobson A.D.W."/>
            <person name="Rama T."/>
        </authorList>
    </citation>
    <scope>NUCLEOTIDE SEQUENCE</scope>
    <source>
        <strain evidence="1">TRa3180A</strain>
    </source>
</reference>
<keyword evidence="2" id="KW-1185">Reference proteome</keyword>
<organism evidence="1 2">
    <name type="scientific">Calycina marina</name>
    <dbReference type="NCBI Taxonomy" id="1763456"/>
    <lineage>
        <taxon>Eukaryota</taxon>
        <taxon>Fungi</taxon>
        <taxon>Dikarya</taxon>
        <taxon>Ascomycota</taxon>
        <taxon>Pezizomycotina</taxon>
        <taxon>Leotiomycetes</taxon>
        <taxon>Helotiales</taxon>
        <taxon>Pezizellaceae</taxon>
        <taxon>Calycina</taxon>
    </lineage>
</organism>
<name>A0A9P7Z4X3_9HELO</name>
<dbReference type="AlphaFoldDB" id="A0A9P7Z4X3"/>
<sequence length="364" mass="41822">MLFTALRCIYCFYSSFHKLQTTRHGSSVVVHDKSSTDRGSATVYSEIPPRPDFSLDDTEPLQLRPFKPKYHMTMGIIECPLPELIEMDKDYISRVALRKRYMMEHPEITLQADPSIIPTVKELYIYLTSTYLPRRYPSMFRIKCNPVSSLSSCLENLVTGAEIPLTPPENPIETLKLLGSNIDEEFLLLTKDPGDDQYALNGYVLCFPSGFNTKEKFGMKLRDIHGPVPGYKEKLEKSMDRFFNRMETGRAVKRSNWSISTHERLFVPSGNHLYNGDEVEEQLVDISKVHLRCERQVLWRLPETRAIVFSFKTYMYPLQQIKDEGLGEDLAQAIDGLKEGSVPAIHFYKKGVVWGEAVKSFLRS</sequence>
<dbReference type="Pfam" id="PF11927">
    <property type="entry name" value="HODM_asu-like"/>
    <property type="match status" value="1"/>
</dbReference>
<dbReference type="OrthoDB" id="5043642at2759"/>